<keyword evidence="4 8" id="KW-0812">Transmembrane</keyword>
<gene>
    <name evidence="10" type="ORF">EAH77_09660</name>
</gene>
<accession>A0A502GLI9</accession>
<dbReference type="PANTHER" id="PTHR38459:SF1">
    <property type="entry name" value="PROPHAGE BACTOPRENOL-LINKED GLUCOSE TRANSLOCASE HOMOLOG"/>
    <property type="match status" value="1"/>
</dbReference>
<evidence type="ECO:0000256" key="6">
    <source>
        <dbReference type="ARBA" id="ARBA00023136"/>
    </source>
</evidence>
<dbReference type="EMBL" id="RCZD01000004">
    <property type="protein sequence ID" value="TPG62734.1"/>
    <property type="molecule type" value="Genomic_DNA"/>
</dbReference>
<comment type="similarity">
    <text evidence="2">Belongs to the GtrA family.</text>
</comment>
<evidence type="ECO:0000256" key="4">
    <source>
        <dbReference type="ARBA" id="ARBA00022692"/>
    </source>
</evidence>
<dbReference type="Proteomes" id="UP000317663">
    <property type="component" value="Unassembled WGS sequence"/>
</dbReference>
<dbReference type="AlphaFoldDB" id="A0A502GLI9"/>
<organism evidence="10 11">
    <name type="scientific">Ewingella americana</name>
    <dbReference type="NCBI Taxonomy" id="41202"/>
    <lineage>
        <taxon>Bacteria</taxon>
        <taxon>Pseudomonadati</taxon>
        <taxon>Pseudomonadota</taxon>
        <taxon>Gammaproteobacteria</taxon>
        <taxon>Enterobacterales</taxon>
        <taxon>Yersiniaceae</taxon>
        <taxon>Ewingella</taxon>
    </lineage>
</organism>
<dbReference type="GO" id="GO:0000271">
    <property type="term" value="P:polysaccharide biosynthetic process"/>
    <property type="evidence" value="ECO:0007669"/>
    <property type="project" value="InterPro"/>
</dbReference>
<feature type="domain" description="GtrA/DPMS transmembrane" evidence="9">
    <location>
        <begin position="21"/>
        <end position="130"/>
    </location>
</feature>
<comment type="function">
    <text evidence="7">Involved in O antigen modification. Involved in the translocation of bactoprenol-linked glucose across the cytoplasmic membrane.</text>
</comment>
<evidence type="ECO:0000313" key="11">
    <source>
        <dbReference type="Proteomes" id="UP000317663"/>
    </source>
</evidence>
<feature type="transmembrane region" description="Helical" evidence="8">
    <location>
        <begin position="49"/>
        <end position="69"/>
    </location>
</feature>
<dbReference type="GO" id="GO:0005886">
    <property type="term" value="C:plasma membrane"/>
    <property type="evidence" value="ECO:0007669"/>
    <property type="project" value="TreeGrafter"/>
</dbReference>
<feature type="transmembrane region" description="Helical" evidence="8">
    <location>
        <begin position="104"/>
        <end position="124"/>
    </location>
</feature>
<name>A0A502GLI9_9GAMM</name>
<evidence type="ECO:0000256" key="2">
    <source>
        <dbReference type="ARBA" id="ARBA00009399"/>
    </source>
</evidence>
<feature type="transmembrane region" description="Helical" evidence="8">
    <location>
        <begin position="81"/>
        <end position="98"/>
    </location>
</feature>
<keyword evidence="3" id="KW-0813">Transport</keyword>
<dbReference type="InterPro" id="IPR016480">
    <property type="entry name" value="Glc_translocase_bactprenl-link"/>
</dbReference>
<evidence type="ECO:0000256" key="8">
    <source>
        <dbReference type="SAM" id="Phobius"/>
    </source>
</evidence>
<keyword evidence="5 8" id="KW-1133">Transmembrane helix</keyword>
<comment type="subcellular location">
    <subcellularLocation>
        <location evidence="1">Membrane</location>
        <topology evidence="1">Multi-pass membrane protein</topology>
    </subcellularLocation>
</comment>
<evidence type="ECO:0000256" key="7">
    <source>
        <dbReference type="ARBA" id="ARBA00025595"/>
    </source>
</evidence>
<keyword evidence="6 8" id="KW-0472">Membrane</keyword>
<dbReference type="PANTHER" id="PTHR38459">
    <property type="entry name" value="PROPHAGE BACTOPRENOL-LINKED GLUCOSE TRANSLOCASE HOMOLOG"/>
    <property type="match status" value="1"/>
</dbReference>
<evidence type="ECO:0000256" key="5">
    <source>
        <dbReference type="ARBA" id="ARBA00022989"/>
    </source>
</evidence>
<dbReference type="PIRSF" id="PIRSF006298">
    <property type="entry name" value="GtrA_prd"/>
    <property type="match status" value="1"/>
</dbReference>
<dbReference type="InterPro" id="IPR007267">
    <property type="entry name" value="GtrA_DPMS_TM"/>
</dbReference>
<protein>
    <submittedName>
        <fullName evidence="10">GtrA family protein</fullName>
    </submittedName>
</protein>
<sequence>MQWQNATNSILRIFRLNTFLRYASVGVVNTLIHWVTFFVLIFIGVTSQALCNFAAFSLAVSFSFFANARLTFKAQTTTLRYLLYVGFMGMLSYAVGWASDSYRIQPIFTLIVFSVISLVCGFFYSKFIVFRSHKA</sequence>
<comment type="caution">
    <text evidence="10">The sequence shown here is derived from an EMBL/GenBank/DDBJ whole genome shotgun (WGS) entry which is preliminary data.</text>
</comment>
<reference evidence="10 11" key="1">
    <citation type="journal article" date="2019" name="Environ. Microbiol.">
        <title>Species interactions and distinct microbial communities in high Arctic permafrost affected cryosols are associated with the CH4 and CO2 gas fluxes.</title>
        <authorList>
            <person name="Altshuler I."/>
            <person name="Hamel J."/>
            <person name="Turney S."/>
            <person name="Magnuson E."/>
            <person name="Levesque R."/>
            <person name="Greer C."/>
            <person name="Whyte L.G."/>
        </authorList>
    </citation>
    <scope>NUCLEOTIDE SEQUENCE [LARGE SCALE GENOMIC DNA]</scope>
    <source>
        <strain evidence="10 11">E4</strain>
    </source>
</reference>
<dbReference type="Pfam" id="PF04138">
    <property type="entry name" value="GtrA_DPMS_TM"/>
    <property type="match status" value="1"/>
</dbReference>
<keyword evidence="11" id="KW-1185">Reference proteome</keyword>
<dbReference type="InterPro" id="IPR051401">
    <property type="entry name" value="GtrA_CellWall_Glycosyl"/>
</dbReference>
<dbReference type="RefSeq" id="WP_140472053.1">
    <property type="nucleotide sequence ID" value="NZ_RCZD01000004.1"/>
</dbReference>
<proteinExistence type="inferred from homology"/>
<evidence type="ECO:0000256" key="3">
    <source>
        <dbReference type="ARBA" id="ARBA00022448"/>
    </source>
</evidence>
<evidence type="ECO:0000313" key="10">
    <source>
        <dbReference type="EMBL" id="TPG62734.1"/>
    </source>
</evidence>
<dbReference type="OrthoDB" id="5616234at2"/>
<evidence type="ECO:0000259" key="9">
    <source>
        <dbReference type="Pfam" id="PF04138"/>
    </source>
</evidence>
<evidence type="ECO:0000256" key="1">
    <source>
        <dbReference type="ARBA" id="ARBA00004141"/>
    </source>
</evidence>
<feature type="transmembrane region" description="Helical" evidence="8">
    <location>
        <begin position="20"/>
        <end position="43"/>
    </location>
</feature>